<feature type="repeat" description="ANK" evidence="3">
    <location>
        <begin position="73"/>
        <end position="106"/>
    </location>
</feature>
<sequence>MEVEGNTNVSLGHGCDVKFGLKRYMARRAPAGREIGMQQSKDQLLYEQVKHGNIKEIKTLRNQGAGLEWVDKDRRTPLILACSWSDLRDVAEVLIELGADVNAYRPGRQAGTPLHHAARKGLERTVRLLLSRGANPFIMNDDCHMPLDLAREKGHVIIVRDIEGKVCLFCGWLCENYRPGFHEGPAPQFISRKVWAVVLPVKYELAIHTDVTVAEPTKVIHLWKCKLEEPKFNQADPSLIIVEISTRARHEFLSEDEGDKIQLEAFFKACRGLIAQVKTVMPTPGVAPVHNQVHDPNPPMPAIIAGPAVQAPSMVPLPPNQEDMELAMAINASIQSAIIEGVPDMIPIVPVAQSQAASEVVPPSNLEDMELAMAINASIQLAIIEGVPDVLPIVSVAQSEASLGSNGWATSSSRPSTFNRWCPPSSGTQKAHTDEASSSTTVNRSAPPATSHARTPVPTQAAAPPWVPSTNKSFHTGPIRYPSIDSSPINISTTTGTVNTTGAGTGSSDKKEQGAGTCVICLDAPVEGACIPCGHMAGCMGCLREIKEKRGECPICRAKINQVLKLYAV</sequence>
<dbReference type="PANTHER" id="PTHR24171">
    <property type="entry name" value="ANKYRIN REPEAT DOMAIN-CONTAINING PROTEIN 39-RELATED"/>
    <property type="match status" value="1"/>
</dbReference>
<comment type="caution">
    <text evidence="7">The sequence shown here is derived from an EMBL/GenBank/DDBJ whole genome shotgun (WGS) entry which is preliminary data.</text>
</comment>
<dbReference type="Proteomes" id="UP001140206">
    <property type="component" value="Chromosome 1"/>
</dbReference>
<feature type="compositionally biased region" description="Polar residues" evidence="5">
    <location>
        <begin position="402"/>
        <end position="444"/>
    </location>
</feature>
<dbReference type="SMART" id="SM00184">
    <property type="entry name" value="RING"/>
    <property type="match status" value="1"/>
</dbReference>
<protein>
    <submittedName>
        <fullName evidence="7">RING/U-box superfamily protein</fullName>
    </submittedName>
</protein>
<organism evidence="7 8">
    <name type="scientific">Rhynchospora pubera</name>
    <dbReference type="NCBI Taxonomy" id="906938"/>
    <lineage>
        <taxon>Eukaryota</taxon>
        <taxon>Viridiplantae</taxon>
        <taxon>Streptophyta</taxon>
        <taxon>Embryophyta</taxon>
        <taxon>Tracheophyta</taxon>
        <taxon>Spermatophyta</taxon>
        <taxon>Magnoliopsida</taxon>
        <taxon>Liliopsida</taxon>
        <taxon>Poales</taxon>
        <taxon>Cyperaceae</taxon>
        <taxon>Cyperoideae</taxon>
        <taxon>Rhynchosporeae</taxon>
        <taxon>Rhynchospora</taxon>
    </lineage>
</organism>
<reference evidence="7" key="1">
    <citation type="submission" date="2022-08" db="EMBL/GenBank/DDBJ databases">
        <authorList>
            <person name="Marques A."/>
        </authorList>
    </citation>
    <scope>NUCLEOTIDE SEQUENCE</scope>
    <source>
        <strain evidence="7">RhyPub2mFocal</strain>
        <tissue evidence="7">Leaves</tissue>
    </source>
</reference>
<dbReference type="PROSITE" id="PS50297">
    <property type="entry name" value="ANK_REP_REGION"/>
    <property type="match status" value="2"/>
</dbReference>
<dbReference type="Pfam" id="PF12796">
    <property type="entry name" value="Ank_2"/>
    <property type="match status" value="1"/>
</dbReference>
<dbReference type="Gene3D" id="3.30.40.10">
    <property type="entry name" value="Zinc/RING finger domain, C3HC4 (zinc finger)"/>
    <property type="match status" value="1"/>
</dbReference>
<feature type="region of interest" description="Disordered" evidence="5">
    <location>
        <begin position="402"/>
        <end position="479"/>
    </location>
</feature>
<dbReference type="Pfam" id="PF13920">
    <property type="entry name" value="zf-C3HC4_3"/>
    <property type="match status" value="1"/>
</dbReference>
<keyword evidence="4" id="KW-0863">Zinc-finger</keyword>
<evidence type="ECO:0000313" key="7">
    <source>
        <dbReference type="EMBL" id="KAJ4805838.1"/>
    </source>
</evidence>
<dbReference type="InterPro" id="IPR036770">
    <property type="entry name" value="Ankyrin_rpt-contain_sf"/>
</dbReference>
<name>A0AAV8GS25_9POAL</name>
<dbReference type="GO" id="GO:0008270">
    <property type="term" value="F:zinc ion binding"/>
    <property type="evidence" value="ECO:0007669"/>
    <property type="project" value="UniProtKB-KW"/>
</dbReference>
<keyword evidence="1" id="KW-0677">Repeat</keyword>
<feature type="domain" description="RING-type" evidence="6">
    <location>
        <begin position="518"/>
        <end position="557"/>
    </location>
</feature>
<keyword evidence="2 3" id="KW-0040">ANK repeat</keyword>
<evidence type="ECO:0000259" key="6">
    <source>
        <dbReference type="PROSITE" id="PS50089"/>
    </source>
</evidence>
<evidence type="ECO:0000256" key="1">
    <source>
        <dbReference type="ARBA" id="ARBA00022737"/>
    </source>
</evidence>
<keyword evidence="8" id="KW-1185">Reference proteome</keyword>
<evidence type="ECO:0000313" key="8">
    <source>
        <dbReference type="Proteomes" id="UP001140206"/>
    </source>
</evidence>
<proteinExistence type="predicted"/>
<dbReference type="CDD" id="cd23129">
    <property type="entry name" value="RING-HC_XBAT35-like"/>
    <property type="match status" value="1"/>
</dbReference>
<dbReference type="SUPFAM" id="SSF57850">
    <property type="entry name" value="RING/U-box"/>
    <property type="match status" value="1"/>
</dbReference>
<dbReference type="InterPro" id="IPR001841">
    <property type="entry name" value="Znf_RING"/>
</dbReference>
<dbReference type="PANTHER" id="PTHR24171:SF9">
    <property type="entry name" value="ANKYRIN REPEAT DOMAIN-CONTAINING PROTEIN 39"/>
    <property type="match status" value="1"/>
</dbReference>
<evidence type="ECO:0000256" key="5">
    <source>
        <dbReference type="SAM" id="MobiDB-lite"/>
    </source>
</evidence>
<dbReference type="EMBL" id="JAMFTS010000001">
    <property type="protein sequence ID" value="KAJ4805838.1"/>
    <property type="molecule type" value="Genomic_DNA"/>
</dbReference>
<dbReference type="PROSITE" id="PS50089">
    <property type="entry name" value="ZF_RING_2"/>
    <property type="match status" value="1"/>
</dbReference>
<keyword evidence="4" id="KW-0479">Metal-binding</keyword>
<gene>
    <name evidence="7" type="ORF">LUZ62_018404</name>
</gene>
<evidence type="ECO:0000256" key="3">
    <source>
        <dbReference type="PROSITE-ProRule" id="PRU00023"/>
    </source>
</evidence>
<accession>A0AAV8GS25</accession>
<dbReference type="InterPro" id="IPR002110">
    <property type="entry name" value="Ankyrin_rpt"/>
</dbReference>
<dbReference type="InterPro" id="IPR013083">
    <property type="entry name" value="Znf_RING/FYVE/PHD"/>
</dbReference>
<feature type="repeat" description="ANK" evidence="3">
    <location>
        <begin position="109"/>
        <end position="141"/>
    </location>
</feature>
<evidence type="ECO:0000256" key="2">
    <source>
        <dbReference type="ARBA" id="ARBA00023043"/>
    </source>
</evidence>
<keyword evidence="4" id="KW-0862">Zinc</keyword>
<dbReference type="Gene3D" id="1.25.40.20">
    <property type="entry name" value="Ankyrin repeat-containing domain"/>
    <property type="match status" value="1"/>
</dbReference>
<dbReference type="SMART" id="SM00248">
    <property type="entry name" value="ANK"/>
    <property type="match status" value="2"/>
</dbReference>
<dbReference type="AlphaFoldDB" id="A0AAV8GS25"/>
<evidence type="ECO:0000256" key="4">
    <source>
        <dbReference type="PROSITE-ProRule" id="PRU00175"/>
    </source>
</evidence>
<dbReference type="SUPFAM" id="SSF48403">
    <property type="entry name" value="Ankyrin repeat"/>
    <property type="match status" value="1"/>
</dbReference>
<dbReference type="PROSITE" id="PS50088">
    <property type="entry name" value="ANK_REPEAT"/>
    <property type="match status" value="2"/>
</dbReference>